<dbReference type="EMBL" id="BPQV01000002">
    <property type="protein sequence ID" value="GJE26191.1"/>
    <property type="molecule type" value="Genomic_DNA"/>
</dbReference>
<reference evidence="3" key="1">
    <citation type="journal article" date="2021" name="Front. Microbiol.">
        <title>Comprehensive Comparative Genomics and Phenotyping of Methylobacterium Species.</title>
        <authorList>
            <person name="Alessa O."/>
            <person name="Ogura Y."/>
            <person name="Fujitani Y."/>
            <person name="Takami H."/>
            <person name="Hayashi T."/>
            <person name="Sahin N."/>
            <person name="Tani A."/>
        </authorList>
    </citation>
    <scope>NUCLEOTIDE SEQUENCE</scope>
    <source>
        <strain evidence="3">NBRC 15689</strain>
    </source>
</reference>
<organism evidence="3 4">
    <name type="scientific">Methylobacterium organophilum</name>
    <dbReference type="NCBI Taxonomy" id="410"/>
    <lineage>
        <taxon>Bacteria</taxon>
        <taxon>Pseudomonadati</taxon>
        <taxon>Pseudomonadota</taxon>
        <taxon>Alphaproteobacteria</taxon>
        <taxon>Hyphomicrobiales</taxon>
        <taxon>Methylobacteriaceae</taxon>
        <taxon>Methylobacterium</taxon>
    </lineage>
</organism>
<dbReference type="Proteomes" id="UP001055156">
    <property type="component" value="Unassembled WGS sequence"/>
</dbReference>
<evidence type="ECO:0000256" key="1">
    <source>
        <dbReference type="SAM" id="MobiDB-lite"/>
    </source>
</evidence>
<evidence type="ECO:0000313" key="4">
    <source>
        <dbReference type="Proteomes" id="UP001055156"/>
    </source>
</evidence>
<feature type="signal peptide" evidence="2">
    <location>
        <begin position="1"/>
        <end position="25"/>
    </location>
</feature>
<comment type="caution">
    <text evidence="3">The sequence shown here is derived from an EMBL/GenBank/DDBJ whole genome shotgun (WGS) entry which is preliminary data.</text>
</comment>
<dbReference type="RefSeq" id="WP_238310127.1">
    <property type="nucleotide sequence ID" value="NZ_BPQV01000002.1"/>
</dbReference>
<proteinExistence type="predicted"/>
<protein>
    <recommendedName>
        <fullName evidence="5">Secreted protein</fullName>
    </recommendedName>
</protein>
<sequence length="74" mass="7839">MTRLRCFDIVVCVAALASTSTSVMATPSRHHSRPAYVSLEANRAAPTAVPAPGSGNPNADSAMRWQDSLHGEMN</sequence>
<feature type="chain" id="PRO_5045158967" description="Secreted protein" evidence="2">
    <location>
        <begin position="26"/>
        <end position="74"/>
    </location>
</feature>
<accession>A0ABQ4T3G8</accession>
<evidence type="ECO:0008006" key="5">
    <source>
        <dbReference type="Google" id="ProtNLM"/>
    </source>
</evidence>
<evidence type="ECO:0000313" key="3">
    <source>
        <dbReference type="EMBL" id="GJE26191.1"/>
    </source>
</evidence>
<keyword evidence="4" id="KW-1185">Reference proteome</keyword>
<name>A0ABQ4T3G8_METOR</name>
<gene>
    <name evidence="3" type="ORF">LKMONMHP_1038</name>
</gene>
<reference evidence="3" key="2">
    <citation type="submission" date="2021-08" db="EMBL/GenBank/DDBJ databases">
        <authorList>
            <person name="Tani A."/>
            <person name="Ola A."/>
            <person name="Ogura Y."/>
            <person name="Katsura K."/>
            <person name="Hayashi T."/>
        </authorList>
    </citation>
    <scope>NUCLEOTIDE SEQUENCE</scope>
    <source>
        <strain evidence="3">NBRC 15689</strain>
    </source>
</reference>
<feature type="region of interest" description="Disordered" evidence="1">
    <location>
        <begin position="43"/>
        <end position="74"/>
    </location>
</feature>
<keyword evidence="2" id="KW-0732">Signal</keyword>
<evidence type="ECO:0000256" key="2">
    <source>
        <dbReference type="SAM" id="SignalP"/>
    </source>
</evidence>